<dbReference type="Pfam" id="PF02627">
    <property type="entry name" value="CMD"/>
    <property type="match status" value="1"/>
</dbReference>
<dbReference type="PANTHER" id="PTHR33930:SF2">
    <property type="entry name" value="BLR3452 PROTEIN"/>
    <property type="match status" value="1"/>
</dbReference>
<dbReference type="EMBL" id="CP040396">
    <property type="protein sequence ID" value="QCT03447.1"/>
    <property type="molecule type" value="Genomic_DNA"/>
</dbReference>
<proteinExistence type="predicted"/>
<dbReference type="InterPro" id="IPR003779">
    <property type="entry name" value="CMD-like"/>
</dbReference>
<organism evidence="2 3">
    <name type="scientific">Paenibacillus algicola</name>
    <dbReference type="NCBI Taxonomy" id="2565926"/>
    <lineage>
        <taxon>Bacteria</taxon>
        <taxon>Bacillati</taxon>
        <taxon>Bacillota</taxon>
        <taxon>Bacilli</taxon>
        <taxon>Bacillales</taxon>
        <taxon>Paenibacillaceae</taxon>
        <taxon>Paenibacillus</taxon>
    </lineage>
</organism>
<evidence type="ECO:0000313" key="2">
    <source>
        <dbReference type="EMBL" id="QCT03447.1"/>
    </source>
</evidence>
<dbReference type="RefSeq" id="WP_138226317.1">
    <property type="nucleotide sequence ID" value="NZ_CP040396.1"/>
</dbReference>
<reference evidence="2 3" key="1">
    <citation type="submission" date="2019-05" db="EMBL/GenBank/DDBJ databases">
        <authorList>
            <person name="Chen C."/>
        </authorList>
    </citation>
    <scope>NUCLEOTIDE SEQUENCE [LARGE SCALE GENOMIC DNA]</scope>
    <source>
        <strain evidence="2 3">HB172198</strain>
    </source>
</reference>
<dbReference type="InterPro" id="IPR029032">
    <property type="entry name" value="AhpD-like"/>
</dbReference>
<sequence length="109" mass="11946">MEFHSDKVNAYKHEIHNLKTAMPAIAESYHHFTGVCFQDGELDEKTKQLIALGIAMFANNELCTYYHMEEARSKGASDAQIMEAAAVASAASAGHAMSQGLMRVQANLK</sequence>
<evidence type="ECO:0000259" key="1">
    <source>
        <dbReference type="Pfam" id="PF02627"/>
    </source>
</evidence>
<evidence type="ECO:0000313" key="3">
    <source>
        <dbReference type="Proteomes" id="UP000300879"/>
    </source>
</evidence>
<dbReference type="InterPro" id="IPR004675">
    <property type="entry name" value="AhpD_core"/>
</dbReference>
<dbReference type="Proteomes" id="UP000300879">
    <property type="component" value="Chromosome"/>
</dbReference>
<feature type="domain" description="Carboxymuconolactone decarboxylase-like" evidence="1">
    <location>
        <begin position="23"/>
        <end position="99"/>
    </location>
</feature>
<gene>
    <name evidence="2" type="ORF">E6C60_2735</name>
</gene>
<name>A0A4P8XL15_9BACL</name>
<dbReference type="NCBIfam" id="TIGR00778">
    <property type="entry name" value="ahpD_dom"/>
    <property type="match status" value="1"/>
</dbReference>
<dbReference type="AlphaFoldDB" id="A0A4P8XL15"/>
<accession>A0A4P8XL15</accession>
<dbReference type="Gene3D" id="1.20.1290.10">
    <property type="entry name" value="AhpD-like"/>
    <property type="match status" value="1"/>
</dbReference>
<dbReference type="PANTHER" id="PTHR33930">
    <property type="entry name" value="ALKYL HYDROPEROXIDE REDUCTASE AHPD"/>
    <property type="match status" value="1"/>
</dbReference>
<keyword evidence="2" id="KW-0575">Peroxidase</keyword>
<dbReference type="SUPFAM" id="SSF69118">
    <property type="entry name" value="AhpD-like"/>
    <property type="match status" value="1"/>
</dbReference>
<dbReference type="KEGG" id="palo:E6C60_2735"/>
<protein>
    <submittedName>
        <fullName evidence="2">Alkylhydroperoxidase-like protein</fullName>
    </submittedName>
</protein>
<keyword evidence="2" id="KW-0560">Oxidoreductase</keyword>
<dbReference type="GO" id="GO:0051920">
    <property type="term" value="F:peroxiredoxin activity"/>
    <property type="evidence" value="ECO:0007669"/>
    <property type="project" value="InterPro"/>
</dbReference>
<keyword evidence="3" id="KW-1185">Reference proteome</keyword>
<dbReference type="OrthoDB" id="1683318at2"/>